<comment type="caution">
    <text evidence="3">The sequence shown here is derived from an EMBL/GenBank/DDBJ whole genome shotgun (WGS) entry which is preliminary data.</text>
</comment>
<feature type="transmembrane region" description="Helical" evidence="1">
    <location>
        <begin position="66"/>
        <end position="88"/>
    </location>
</feature>
<dbReference type="EMBL" id="FKLM01000052">
    <property type="protein sequence ID" value="SAM51084.1"/>
    <property type="molecule type" value="Genomic_DNA"/>
</dbReference>
<evidence type="ECO:0000259" key="2">
    <source>
        <dbReference type="Pfam" id="PF01757"/>
    </source>
</evidence>
<dbReference type="AlphaFoldDB" id="A0ABD7LPW7"/>
<dbReference type="Pfam" id="PF01757">
    <property type="entry name" value="Acyl_transf_3"/>
    <property type="match status" value="1"/>
</dbReference>
<gene>
    <name evidence="3" type="ORF">DTPHA_602335</name>
</gene>
<sequence>MCIVAYHANLRLNYNADGIIVHGSLTANQIFLNYIGIWGQLGVNCFIFISAYFLSEKRNIHFENVLGIVLECIFYSVLVYGILCACGIETFSLNSFVKEILSFALGRYWFITSYLALYILSPYLNIMLNNLEKLQLQKISMLLFIGVCCYRMLFKTSLFGDCAVLIALYVICYTLKKTIIIFLRDTES</sequence>
<feature type="transmembrane region" description="Helical" evidence="1">
    <location>
        <begin position="139"/>
        <end position="158"/>
    </location>
</feature>
<feature type="transmembrane region" description="Helical" evidence="1">
    <location>
        <begin position="31"/>
        <end position="54"/>
    </location>
</feature>
<feature type="transmembrane region" description="Helical" evidence="1">
    <location>
        <begin position="108"/>
        <end position="127"/>
    </location>
</feature>
<dbReference type="GO" id="GO:0016746">
    <property type="term" value="F:acyltransferase activity"/>
    <property type="evidence" value="ECO:0007669"/>
    <property type="project" value="UniProtKB-KW"/>
</dbReference>
<dbReference type="Proteomes" id="UP000183509">
    <property type="component" value="Unassembled WGS sequence"/>
</dbReference>
<evidence type="ECO:0000256" key="1">
    <source>
        <dbReference type="SAM" id="Phobius"/>
    </source>
</evidence>
<evidence type="ECO:0000313" key="3">
    <source>
        <dbReference type="EMBL" id="SAM51084.1"/>
    </source>
</evidence>
<keyword evidence="3" id="KW-0808">Transferase</keyword>
<keyword evidence="1" id="KW-1133">Transmembrane helix</keyword>
<dbReference type="EC" id="2.3.1.-" evidence="3"/>
<dbReference type="InterPro" id="IPR002656">
    <property type="entry name" value="Acyl_transf_3_dom"/>
</dbReference>
<reference evidence="3 4" key="1">
    <citation type="submission" date="2016-04" db="EMBL/GenBank/DDBJ databases">
        <authorList>
            <person name="Millard A."/>
        </authorList>
    </citation>
    <scope>NUCLEOTIDE SEQUENCE [LARGE SCALE GENOMIC DNA]</scope>
    <source>
        <strain evidence="3">Isolate 22</strain>
    </source>
</reference>
<evidence type="ECO:0000313" key="4">
    <source>
        <dbReference type="Proteomes" id="UP000183509"/>
    </source>
</evidence>
<keyword evidence="1" id="KW-0472">Membrane</keyword>
<proteinExistence type="predicted"/>
<accession>A0ABD7LPW7</accession>
<feature type="domain" description="Acyltransferase 3" evidence="2">
    <location>
        <begin position="2"/>
        <end position="154"/>
    </location>
</feature>
<dbReference type="RefSeq" id="WP_002297159.1">
    <property type="nucleotide sequence ID" value="NZ_CP093947.1"/>
</dbReference>
<name>A0ABD7LPW7_ENTFC</name>
<keyword evidence="1" id="KW-0812">Transmembrane</keyword>
<protein>
    <submittedName>
        <fullName evidence="3">Acyltransferase family protein</fullName>
        <ecNumber evidence="3">2.3.1.-</ecNumber>
    </submittedName>
</protein>
<keyword evidence="3" id="KW-0012">Acyltransferase</keyword>
<feature type="transmembrane region" description="Helical" evidence="1">
    <location>
        <begin position="164"/>
        <end position="183"/>
    </location>
</feature>
<organism evidence="3 4">
    <name type="scientific">Enterococcus faecium</name>
    <name type="common">Streptococcus faecium</name>
    <dbReference type="NCBI Taxonomy" id="1352"/>
    <lineage>
        <taxon>Bacteria</taxon>
        <taxon>Bacillati</taxon>
        <taxon>Bacillota</taxon>
        <taxon>Bacilli</taxon>
        <taxon>Lactobacillales</taxon>
        <taxon>Enterococcaceae</taxon>
        <taxon>Enterococcus</taxon>
    </lineage>
</organism>